<accession>A0A836C3W4</accession>
<evidence type="ECO:0000313" key="2">
    <source>
        <dbReference type="EMBL" id="KAG2499240.1"/>
    </source>
</evidence>
<name>A0A836C3W4_9CHLO</name>
<comment type="caution">
    <text evidence="2">The sequence shown here is derived from an EMBL/GenBank/DDBJ whole genome shotgun (WGS) entry which is preliminary data.</text>
</comment>
<protein>
    <submittedName>
        <fullName evidence="2">Uncharacterized protein</fullName>
    </submittedName>
</protein>
<feature type="compositionally biased region" description="Pro residues" evidence="1">
    <location>
        <begin position="162"/>
        <end position="172"/>
    </location>
</feature>
<dbReference type="Proteomes" id="UP000612055">
    <property type="component" value="Unassembled WGS sequence"/>
</dbReference>
<evidence type="ECO:0000256" key="1">
    <source>
        <dbReference type="SAM" id="MobiDB-lite"/>
    </source>
</evidence>
<feature type="compositionally biased region" description="Low complexity" evidence="1">
    <location>
        <begin position="84"/>
        <end position="123"/>
    </location>
</feature>
<gene>
    <name evidence="2" type="ORF">HYH03_002819</name>
</gene>
<feature type="compositionally biased region" description="Pro residues" evidence="1">
    <location>
        <begin position="181"/>
        <end position="190"/>
    </location>
</feature>
<feature type="region of interest" description="Disordered" evidence="1">
    <location>
        <begin position="66"/>
        <end position="131"/>
    </location>
</feature>
<evidence type="ECO:0000313" key="3">
    <source>
        <dbReference type="Proteomes" id="UP000612055"/>
    </source>
</evidence>
<sequence length="230" mass="22447">MRTLEAAGVGAGIPGARPLATLVTGVAVDQPLPGVPVPGYAVICIPMSVAVVESQLQTQLNFEAREAREPGAASPRLERMPSSPQGALQPQGSLQLQGSLGPQSSQPHPLSKASFDAASPSGAGPSGTGTGAAAAAVAVAGLPTAVSLASAGSIPTLASPTLPQPPVAPQPPLRQGSAPVPARPPPPPPVGAQLASPGGAGRAAEGVAPWAYPGVGEPGYTRPGSQSARH</sequence>
<reference evidence="2" key="1">
    <citation type="journal article" date="2020" name="bioRxiv">
        <title>Comparative genomics of Chlamydomonas.</title>
        <authorList>
            <person name="Craig R.J."/>
            <person name="Hasan A.R."/>
            <person name="Ness R.W."/>
            <person name="Keightley P.D."/>
        </authorList>
    </citation>
    <scope>NUCLEOTIDE SEQUENCE</scope>
    <source>
        <strain evidence="2">CCAP 11/70</strain>
    </source>
</reference>
<keyword evidence="3" id="KW-1185">Reference proteome</keyword>
<feature type="region of interest" description="Disordered" evidence="1">
    <location>
        <begin position="160"/>
        <end position="230"/>
    </location>
</feature>
<proteinExistence type="predicted"/>
<dbReference type="AlphaFoldDB" id="A0A836C3W4"/>
<dbReference type="EMBL" id="JAEHOE010000007">
    <property type="protein sequence ID" value="KAG2499240.1"/>
    <property type="molecule type" value="Genomic_DNA"/>
</dbReference>
<organism evidence="2 3">
    <name type="scientific">Edaphochlamys debaryana</name>
    <dbReference type="NCBI Taxonomy" id="47281"/>
    <lineage>
        <taxon>Eukaryota</taxon>
        <taxon>Viridiplantae</taxon>
        <taxon>Chlorophyta</taxon>
        <taxon>core chlorophytes</taxon>
        <taxon>Chlorophyceae</taxon>
        <taxon>CS clade</taxon>
        <taxon>Chlamydomonadales</taxon>
        <taxon>Chlamydomonadales incertae sedis</taxon>
        <taxon>Edaphochlamys</taxon>
    </lineage>
</organism>
<dbReference type="OrthoDB" id="550088at2759"/>